<dbReference type="InterPro" id="IPR003018">
    <property type="entry name" value="GAF"/>
</dbReference>
<evidence type="ECO:0000259" key="6">
    <source>
        <dbReference type="SMART" id="SM00387"/>
    </source>
</evidence>
<dbReference type="CDD" id="cd16917">
    <property type="entry name" value="HATPase_UhpB-NarQ-NarX-like"/>
    <property type="match status" value="1"/>
</dbReference>
<dbReference type="Pfam" id="PF02518">
    <property type="entry name" value="HATPase_c"/>
    <property type="match status" value="1"/>
</dbReference>
<dbReference type="Pfam" id="PF13185">
    <property type="entry name" value="GAF_2"/>
    <property type="match status" value="1"/>
</dbReference>
<dbReference type="SMART" id="SM00387">
    <property type="entry name" value="HATPase_c"/>
    <property type="match status" value="1"/>
</dbReference>
<dbReference type="RefSeq" id="WP_078956780.1">
    <property type="nucleotide sequence ID" value="NZ_BAABDR010000042.1"/>
</dbReference>
<dbReference type="Gene3D" id="1.20.5.1930">
    <property type="match status" value="1"/>
</dbReference>
<dbReference type="InterPro" id="IPR036890">
    <property type="entry name" value="HATPase_C_sf"/>
</dbReference>
<dbReference type="SMART" id="SM00065">
    <property type="entry name" value="GAF"/>
    <property type="match status" value="2"/>
</dbReference>
<dbReference type="HOGENOM" id="CLU_034370_1_0_11"/>
<keyword evidence="1" id="KW-0808">Transferase</keyword>
<dbReference type="GO" id="GO:0046983">
    <property type="term" value="F:protein dimerization activity"/>
    <property type="evidence" value="ECO:0007669"/>
    <property type="project" value="InterPro"/>
</dbReference>
<gene>
    <name evidence="8" type="ORF">J2Z30_007712</name>
    <name evidence="7" type="ORF">SIRAN5135</name>
</gene>
<dbReference type="GO" id="GO:0016020">
    <property type="term" value="C:membrane"/>
    <property type="evidence" value="ECO:0007669"/>
    <property type="project" value="InterPro"/>
</dbReference>
<evidence type="ECO:0000313" key="8">
    <source>
        <dbReference type="EMBL" id="MBP2066656.1"/>
    </source>
</evidence>
<dbReference type="EMBL" id="JAGGLR010000026">
    <property type="protein sequence ID" value="MBP2066656.1"/>
    <property type="molecule type" value="Genomic_DNA"/>
</dbReference>
<dbReference type="InterPro" id="IPR029016">
    <property type="entry name" value="GAF-like_dom_sf"/>
</dbReference>
<keyword evidence="2 7" id="KW-0418">Kinase</keyword>
<feature type="domain" description="Histidine kinase/HSP90-like ATPase" evidence="6">
    <location>
        <begin position="478"/>
        <end position="577"/>
    </location>
</feature>
<dbReference type="SUPFAM" id="SSF55781">
    <property type="entry name" value="GAF domain-like"/>
    <property type="match status" value="2"/>
</dbReference>
<evidence type="ECO:0000256" key="1">
    <source>
        <dbReference type="ARBA" id="ARBA00022679"/>
    </source>
</evidence>
<evidence type="ECO:0000259" key="5">
    <source>
        <dbReference type="SMART" id="SM00065"/>
    </source>
</evidence>
<accession>A0A060ZZA9</accession>
<protein>
    <submittedName>
        <fullName evidence="8">Signal transduction histidine kinase</fullName>
    </submittedName>
    <submittedName>
        <fullName evidence="7">Two-component system sensor kinase</fullName>
    </submittedName>
</protein>
<dbReference type="EMBL" id="LK022848">
    <property type="protein sequence ID" value="CDR08474.1"/>
    <property type="molecule type" value="Genomic_DNA"/>
</dbReference>
<proteinExistence type="predicted"/>
<feature type="region of interest" description="Disordered" evidence="4">
    <location>
        <begin position="112"/>
        <end position="146"/>
    </location>
</feature>
<reference evidence="8 9" key="2">
    <citation type="submission" date="2021-03" db="EMBL/GenBank/DDBJ databases">
        <title>Genomic Encyclopedia of Type Strains, Phase IV (KMG-IV): sequencing the most valuable type-strain genomes for metagenomic binning, comparative biology and taxonomic classification.</title>
        <authorList>
            <person name="Goeker M."/>
        </authorList>
    </citation>
    <scope>NUCLEOTIDE SEQUENCE [LARGE SCALE GENOMIC DNA]</scope>
    <source>
        <strain evidence="8 9">DSM 41954</strain>
    </source>
</reference>
<evidence type="ECO:0000256" key="3">
    <source>
        <dbReference type="ARBA" id="ARBA00023012"/>
    </source>
</evidence>
<dbReference type="InterPro" id="IPR050482">
    <property type="entry name" value="Sensor_HK_TwoCompSys"/>
</dbReference>
<dbReference type="Proteomes" id="UP000756710">
    <property type="component" value="Unassembled WGS sequence"/>
</dbReference>
<evidence type="ECO:0000313" key="9">
    <source>
        <dbReference type="Proteomes" id="UP000756710"/>
    </source>
</evidence>
<dbReference type="Gene3D" id="3.30.450.40">
    <property type="match status" value="2"/>
</dbReference>
<dbReference type="Pfam" id="PF07730">
    <property type="entry name" value="HisKA_3"/>
    <property type="match status" value="1"/>
</dbReference>
<dbReference type="AlphaFoldDB" id="A0A060ZZA9"/>
<dbReference type="InterPro" id="IPR003594">
    <property type="entry name" value="HATPase_dom"/>
</dbReference>
<dbReference type="InterPro" id="IPR011712">
    <property type="entry name" value="Sig_transdc_His_kin_sub3_dim/P"/>
</dbReference>
<keyword evidence="3" id="KW-0902">Two-component regulatory system</keyword>
<dbReference type="Pfam" id="PF01590">
    <property type="entry name" value="GAF"/>
    <property type="match status" value="1"/>
</dbReference>
<sequence length="580" mass="60154">MAAAAPSPDPLDVAAEATRGLRGLSTELTARLPRLLEAMRSLGTGPDAHTVLDRIVRTAAELVGARRAAIGVHHTEGDAAAGQGLADVVTYGVTEADRERCAELLADVCRSGAPSAAEPSGPSRPSGPSQPSSAPRPSGPPQPSSAYLTVPLRVGEEIFGVLCLAEKRDGGPFTDSDRHLAEVLATEAGIAIGHTRLQGATRQRERWIEGSVAVTQAVLSGGAGDGPAVVAEKARELADAAVGIVLLPEDGGDGLKAVAVAADERSGLLGAVLPARSPAVPRLLAGQPVLIEDPAADPLLGTGVPGRYGPNMMVPLSSGDRVLGVLATARERDAEPFTATERTLAAQFAAQAAVALVLAEAQRDRERLAVLEERDRIARDLHDLVVQRLFATGMLLESAERQSDAPEVRERIERAVEELGATIQEVRTAVFALQQTPPETPPGLRGRVLREVRAAAVPLGFQPSLTFVGPVDDLVVSVTGAHLVAALRESLSNAFRHARAERIEVVVDATARLADGRPAVRLTVADDGVGVPADGRRSGLANLARRAEALGGSSTFGPGLGEDGRGTAVVWEAPLPSEDA</sequence>
<evidence type="ECO:0000256" key="2">
    <source>
        <dbReference type="ARBA" id="ARBA00022777"/>
    </source>
</evidence>
<dbReference type="GO" id="GO:0000155">
    <property type="term" value="F:phosphorelay sensor kinase activity"/>
    <property type="evidence" value="ECO:0007669"/>
    <property type="project" value="InterPro"/>
</dbReference>
<dbReference type="Gene3D" id="3.30.565.10">
    <property type="entry name" value="Histidine kinase-like ATPase, C-terminal domain"/>
    <property type="match status" value="1"/>
</dbReference>
<dbReference type="PANTHER" id="PTHR24421">
    <property type="entry name" value="NITRATE/NITRITE SENSOR PROTEIN NARX-RELATED"/>
    <property type="match status" value="1"/>
</dbReference>
<feature type="domain" description="GAF" evidence="5">
    <location>
        <begin position="222"/>
        <end position="366"/>
    </location>
</feature>
<feature type="compositionally biased region" description="Low complexity" evidence="4">
    <location>
        <begin position="112"/>
        <end position="136"/>
    </location>
</feature>
<reference evidence="7" key="1">
    <citation type="submission" date="2014-05" db="EMBL/GenBank/DDBJ databases">
        <authorList>
            <person name="Horn Fabian"/>
        </authorList>
    </citation>
    <scope>NUCLEOTIDE SEQUENCE</scope>
</reference>
<dbReference type="SUPFAM" id="SSF55874">
    <property type="entry name" value="ATPase domain of HSP90 chaperone/DNA topoisomerase II/histidine kinase"/>
    <property type="match status" value="1"/>
</dbReference>
<evidence type="ECO:0000313" key="7">
    <source>
        <dbReference type="EMBL" id="CDR08474.1"/>
    </source>
</evidence>
<organism evidence="7">
    <name type="scientific">Streptomyces iranensis</name>
    <dbReference type="NCBI Taxonomy" id="576784"/>
    <lineage>
        <taxon>Bacteria</taxon>
        <taxon>Bacillati</taxon>
        <taxon>Actinomycetota</taxon>
        <taxon>Actinomycetes</taxon>
        <taxon>Kitasatosporales</taxon>
        <taxon>Streptomycetaceae</taxon>
        <taxon>Streptomyces</taxon>
        <taxon>Streptomyces violaceusniger group</taxon>
    </lineage>
</organism>
<keyword evidence="9" id="KW-1185">Reference proteome</keyword>
<dbReference type="PANTHER" id="PTHR24421:SF56">
    <property type="entry name" value="OXYGEN SENSOR HISTIDINE KINASE RESPONSE REGULATOR DOST"/>
    <property type="match status" value="1"/>
</dbReference>
<name>A0A060ZZA9_9ACTN</name>
<feature type="domain" description="GAF" evidence="5">
    <location>
        <begin position="47"/>
        <end position="202"/>
    </location>
</feature>
<evidence type="ECO:0000256" key="4">
    <source>
        <dbReference type="SAM" id="MobiDB-lite"/>
    </source>
</evidence>